<feature type="compositionally biased region" description="Low complexity" evidence="2">
    <location>
        <begin position="456"/>
        <end position="466"/>
    </location>
</feature>
<name>A0A8H4LVR1_9HYPO</name>
<dbReference type="InterPro" id="IPR046757">
    <property type="entry name" value="YL1_N"/>
</dbReference>
<dbReference type="GO" id="GO:0005634">
    <property type="term" value="C:nucleus"/>
    <property type="evidence" value="ECO:0007669"/>
    <property type="project" value="TreeGrafter"/>
</dbReference>
<feature type="compositionally biased region" description="Basic and acidic residues" evidence="2">
    <location>
        <begin position="352"/>
        <end position="362"/>
    </location>
</feature>
<feature type="compositionally biased region" description="Acidic residues" evidence="2">
    <location>
        <begin position="60"/>
        <end position="76"/>
    </location>
</feature>
<dbReference type="SMART" id="SM00993">
    <property type="entry name" value="YL1_C"/>
    <property type="match status" value="1"/>
</dbReference>
<evidence type="ECO:0000259" key="3">
    <source>
        <dbReference type="SMART" id="SM00993"/>
    </source>
</evidence>
<dbReference type="PANTHER" id="PTHR13275:SF4">
    <property type="entry name" value="VACUOLAR PROTEIN SORTING-ASSOCIATED PROTEIN 72 HOMOLOG"/>
    <property type="match status" value="1"/>
</dbReference>
<dbReference type="CDD" id="cd23020">
    <property type="entry name" value="zf-HIT"/>
    <property type="match status" value="1"/>
</dbReference>
<dbReference type="EMBL" id="JAAVMX010000007">
    <property type="protein sequence ID" value="KAF4506384.1"/>
    <property type="molecule type" value="Genomic_DNA"/>
</dbReference>
<feature type="compositionally biased region" description="Low complexity" evidence="2">
    <location>
        <begin position="13"/>
        <end position="26"/>
    </location>
</feature>
<feature type="compositionally biased region" description="Basic and acidic residues" evidence="2">
    <location>
        <begin position="114"/>
        <end position="123"/>
    </location>
</feature>
<feature type="compositionally biased region" description="Polar residues" evidence="2">
    <location>
        <begin position="525"/>
        <end position="536"/>
    </location>
</feature>
<comment type="caution">
    <text evidence="4">The sequence shown here is derived from an EMBL/GenBank/DDBJ whole genome shotgun (WGS) entry which is preliminary data.</text>
</comment>
<proteinExistence type="inferred from homology"/>
<comment type="similarity">
    <text evidence="1">Belongs to the VPS72/YL1 family.</text>
</comment>
<feature type="domain" description="Vps72/YL1 C-terminal" evidence="3">
    <location>
        <begin position="606"/>
        <end position="635"/>
    </location>
</feature>
<evidence type="ECO:0000313" key="4">
    <source>
        <dbReference type="EMBL" id="KAF4506384.1"/>
    </source>
</evidence>
<feature type="compositionally biased region" description="Basic and acidic residues" evidence="2">
    <location>
        <begin position="673"/>
        <end position="691"/>
    </location>
</feature>
<evidence type="ECO:0000256" key="2">
    <source>
        <dbReference type="SAM" id="MobiDB-lite"/>
    </source>
</evidence>
<dbReference type="Pfam" id="PF08265">
    <property type="entry name" value="YL1_C"/>
    <property type="match status" value="1"/>
</dbReference>
<dbReference type="PANTHER" id="PTHR13275">
    <property type="entry name" value="YL-1 PROTEIN TRANSCRIPTION FACTOR-LIKE 1"/>
    <property type="match status" value="1"/>
</dbReference>
<sequence>MHPPETAVRQSGRDASPPSDSDSSSDSGGGGDAQPTQWLATTRERRSTAGNRMKSIMANEEPDSDLELLFAEDENDQGFSDAHEHASDVQMDSSDDDEDDNNANPDHLDGEEELERRAKEQRTANRKRKARDAIPSKFRKKVRIDPATPAAPSPRPKKKSERSSWLPSPADLPTRSSSRKTTRISKEHLHQQMVEREARRLKQLALMQKKAVKLEALKKPPMSQAERLTEAALVEKRNSKSLNRWEEAEKQREEDRRARLAALNNRTLNGPVITFWSGVREWKDALGQHVTLVEAKPKKKRERADKGSKATEMGQAGGGANADKNANAPGGCAPNSDDKAVTAQDATPPQKPDAERDRRPAEKGPVTDAMKTPSSKQEGQGPTNGWPMNTETHAPTSQPPPNALKQEETGRLMAMPAPLPLSAPFGGLAAPLSSSLGGLATPPCAVSRPPDARPSVLAAPVLAPPLGMDMDAGRRPANALKSGVLAPPDTSQHHAPPPSPAVQSRPPERPVASTAPSAEPKPSREAQSQSQTTSVEATPACKSVSPGPGGLGLASGPEPARGSTTTARNAIIFQSFDQNAIRDKSVQTQILLGRKMTKLSKPTPTAHCVITGHPARYRDPKTGLPYCNASAYREIQRLHGGDYRWSRLLGAWVGSASRAARGVPDRFLYPEPDEARRGRMEDRAKERDKGGKTQQLVAAPECAKTTADVAGIPAAGAVPAAKPAATAPTGESKGTAETARPAQLAA</sequence>
<keyword evidence="5" id="KW-1185">Reference proteome</keyword>
<dbReference type="InterPro" id="IPR013272">
    <property type="entry name" value="Vps72/YL1_C"/>
</dbReference>
<dbReference type="OrthoDB" id="3942062at2759"/>
<protein>
    <recommendedName>
        <fullName evidence="3">Vps72/YL1 C-terminal domain-containing protein</fullName>
    </recommendedName>
</protein>
<feature type="compositionally biased region" description="Basic and acidic residues" evidence="2">
    <location>
        <begin position="184"/>
        <end position="194"/>
    </location>
</feature>
<dbReference type="AlphaFoldDB" id="A0A8H4LVR1"/>
<feature type="region of interest" description="Disordered" evidence="2">
    <location>
        <begin position="717"/>
        <end position="746"/>
    </location>
</feature>
<evidence type="ECO:0000256" key="1">
    <source>
        <dbReference type="ARBA" id="ARBA00006832"/>
    </source>
</evidence>
<feature type="region of interest" description="Disordered" evidence="2">
    <location>
        <begin position="1"/>
        <end position="194"/>
    </location>
</feature>
<reference evidence="4 5" key="1">
    <citation type="journal article" date="2020" name="Genome Biol. Evol.">
        <title>A new high-quality draft genome assembly of the Chinese cordyceps Ophiocordyceps sinensis.</title>
        <authorList>
            <person name="Shu R."/>
            <person name="Zhang J."/>
            <person name="Meng Q."/>
            <person name="Zhang H."/>
            <person name="Zhou G."/>
            <person name="Li M."/>
            <person name="Wu P."/>
            <person name="Zhao Y."/>
            <person name="Chen C."/>
            <person name="Qin Q."/>
        </authorList>
    </citation>
    <scope>NUCLEOTIDE SEQUENCE [LARGE SCALE GENOMIC DNA]</scope>
    <source>
        <strain evidence="4 5">IOZ07</strain>
    </source>
</reference>
<dbReference type="Proteomes" id="UP000557566">
    <property type="component" value="Unassembled WGS sequence"/>
</dbReference>
<gene>
    <name evidence="4" type="ORF">G6O67_006474</name>
</gene>
<feature type="region of interest" description="Disordered" evidence="2">
    <location>
        <begin position="291"/>
        <end position="563"/>
    </location>
</feature>
<feature type="compositionally biased region" description="Polar residues" evidence="2">
    <location>
        <begin position="372"/>
        <end position="396"/>
    </location>
</feature>
<feature type="region of interest" description="Disordered" evidence="2">
    <location>
        <begin position="668"/>
        <end position="699"/>
    </location>
</feature>
<feature type="compositionally biased region" description="Low complexity" evidence="2">
    <location>
        <begin position="321"/>
        <end position="331"/>
    </location>
</feature>
<organism evidence="4 5">
    <name type="scientific">Ophiocordyceps sinensis</name>
    <dbReference type="NCBI Taxonomy" id="72228"/>
    <lineage>
        <taxon>Eukaryota</taxon>
        <taxon>Fungi</taxon>
        <taxon>Dikarya</taxon>
        <taxon>Ascomycota</taxon>
        <taxon>Pezizomycotina</taxon>
        <taxon>Sordariomycetes</taxon>
        <taxon>Hypocreomycetidae</taxon>
        <taxon>Hypocreales</taxon>
        <taxon>Ophiocordycipitaceae</taxon>
        <taxon>Ophiocordyceps</taxon>
    </lineage>
</organism>
<feature type="compositionally biased region" description="Low complexity" evidence="2">
    <location>
        <begin position="412"/>
        <end position="443"/>
    </location>
</feature>
<feature type="compositionally biased region" description="Low complexity" evidence="2">
    <location>
        <begin position="717"/>
        <end position="730"/>
    </location>
</feature>
<accession>A0A8H4LVR1</accession>
<dbReference type="Pfam" id="PF05764">
    <property type="entry name" value="YL1"/>
    <property type="match status" value="1"/>
</dbReference>
<evidence type="ECO:0000313" key="5">
    <source>
        <dbReference type="Proteomes" id="UP000557566"/>
    </source>
</evidence>